<dbReference type="AlphaFoldDB" id="A0A1M7E494"/>
<reference evidence="1 2" key="1">
    <citation type="submission" date="2016-11" db="EMBL/GenBank/DDBJ databases">
        <authorList>
            <person name="Jaros S."/>
            <person name="Januszkiewicz K."/>
            <person name="Wedrychowicz H."/>
        </authorList>
    </citation>
    <scope>NUCLEOTIDE SEQUENCE [LARGE SCALE GENOMIC DNA]</scope>
    <source>
        <strain evidence="1 2">GAS499</strain>
    </source>
</reference>
<organism evidence="1 2">
    <name type="scientific">Bradyrhizobium lablabi</name>
    <dbReference type="NCBI Taxonomy" id="722472"/>
    <lineage>
        <taxon>Bacteria</taxon>
        <taxon>Pseudomonadati</taxon>
        <taxon>Pseudomonadota</taxon>
        <taxon>Alphaproteobacteria</taxon>
        <taxon>Hyphomicrobiales</taxon>
        <taxon>Nitrobacteraceae</taxon>
        <taxon>Bradyrhizobium</taxon>
    </lineage>
</organism>
<dbReference type="EMBL" id="LT670844">
    <property type="protein sequence ID" value="SHL86523.1"/>
    <property type="molecule type" value="Genomic_DNA"/>
</dbReference>
<proteinExistence type="predicted"/>
<dbReference type="OrthoDB" id="7356934at2"/>
<dbReference type="Proteomes" id="UP000189935">
    <property type="component" value="Chromosome I"/>
</dbReference>
<evidence type="ECO:0008006" key="3">
    <source>
        <dbReference type="Google" id="ProtNLM"/>
    </source>
</evidence>
<evidence type="ECO:0000313" key="2">
    <source>
        <dbReference type="Proteomes" id="UP000189935"/>
    </source>
</evidence>
<dbReference type="InterPro" id="IPR021955">
    <property type="entry name" value="DUF3572"/>
</dbReference>
<dbReference type="Pfam" id="PF12096">
    <property type="entry name" value="DUF3572"/>
    <property type="match status" value="1"/>
</dbReference>
<protein>
    <recommendedName>
        <fullName evidence="3">DUF3572 family protein</fullName>
    </recommendedName>
</protein>
<dbReference type="RefSeq" id="WP_079544082.1">
    <property type="nucleotide sequence ID" value="NZ_LT670844.1"/>
</dbReference>
<sequence>MKKPVQNPREVAEIVAVQALSFIAGEPERLGLFLAESGIGPETLRTAAADPRFLASVLDFVMRDDATVKAFASASQLHPTNIAAAHQALNDPQWERDVP</sequence>
<gene>
    <name evidence="1" type="ORF">SAMN05444159_7033</name>
</gene>
<accession>A0A1M7E494</accession>
<name>A0A1M7E494_9BRAD</name>
<evidence type="ECO:0000313" key="1">
    <source>
        <dbReference type="EMBL" id="SHL86523.1"/>
    </source>
</evidence>